<dbReference type="GO" id="GO:0018114">
    <property type="term" value="F:threonine racemase activity"/>
    <property type="evidence" value="ECO:0007669"/>
    <property type="project" value="TreeGrafter"/>
</dbReference>
<evidence type="ECO:0000256" key="2">
    <source>
        <dbReference type="ARBA" id="ARBA00001933"/>
    </source>
</evidence>
<dbReference type="CDD" id="cd01562">
    <property type="entry name" value="Thr-dehyd"/>
    <property type="match status" value="1"/>
</dbReference>
<evidence type="ECO:0000256" key="7">
    <source>
        <dbReference type="ARBA" id="ARBA00022898"/>
    </source>
</evidence>
<comment type="cofactor">
    <cofactor evidence="2">
        <name>pyridoxal 5'-phosphate</name>
        <dbReference type="ChEBI" id="CHEBI:597326"/>
    </cofactor>
</comment>
<keyword evidence="7" id="KW-0663">Pyridoxal phosphate</keyword>
<dbReference type="OrthoDB" id="9811476at2"/>
<evidence type="ECO:0000256" key="5">
    <source>
        <dbReference type="ARBA" id="ARBA00010869"/>
    </source>
</evidence>
<dbReference type="GO" id="GO:0003941">
    <property type="term" value="F:L-serine ammonia-lyase activity"/>
    <property type="evidence" value="ECO:0007669"/>
    <property type="project" value="TreeGrafter"/>
</dbReference>
<dbReference type="InterPro" id="IPR000634">
    <property type="entry name" value="Ser/Thr_deHydtase_PyrdxlP-BS"/>
</dbReference>
<dbReference type="RefSeq" id="WP_119061817.1">
    <property type="nucleotide sequence ID" value="NZ_QXDF01000001.1"/>
</dbReference>
<keyword evidence="8" id="KW-0456">Lyase</keyword>
<feature type="domain" description="Tryptophan synthase beta chain-like PALP" evidence="10">
    <location>
        <begin position="42"/>
        <end position="330"/>
    </location>
</feature>
<accession>A0A397Q4W4</accession>
<comment type="similarity">
    <text evidence="5">Belongs to the serine/threonine dehydratase family.</text>
</comment>
<dbReference type="AlphaFoldDB" id="A0A397Q4W4"/>
<name>A0A397Q4W4_9HYPH</name>
<dbReference type="EMBL" id="QXDF01000001">
    <property type="protein sequence ID" value="RIA56366.1"/>
    <property type="molecule type" value="Genomic_DNA"/>
</dbReference>
<keyword evidence="12" id="KW-1185">Reference proteome</keyword>
<evidence type="ECO:0000313" key="11">
    <source>
        <dbReference type="EMBL" id="RIA56366.1"/>
    </source>
</evidence>
<dbReference type="GO" id="GO:0070179">
    <property type="term" value="P:D-serine biosynthetic process"/>
    <property type="evidence" value="ECO:0007669"/>
    <property type="project" value="TreeGrafter"/>
</dbReference>
<dbReference type="Gene3D" id="3.40.50.1100">
    <property type="match status" value="2"/>
</dbReference>
<sequence length="343" mass="35988">MTETQDRSETAPNAETDGHPKVPTFEDVLAARKRLAGYAALTPTLESPILNERVGARVLLKAETLQRTGAFKFRGAHNCISQIDKAAWPGGVVACSSGNHAQGVAEAARLAGLPATIVMPRDAPRLKLERTRRSGAEIVLFDRDTEDREAIACKLCGERGALYVPPYDHPDIITGQGTAGLELHEQAAAMDAPLSAVLVPASGGGLVSGIALGIKHLAPDCDVYSVEPEGFDDYARSLASGRREHNARLSGSICDSLLIGQPGEITFALSRVLLTSGVVVSDDEARAAMRFAFEELKLVVEPGGAVGLAALLSGRFQPATDGAIGVILSGGNVDPLTFCETIA</sequence>
<dbReference type="FunFam" id="3.40.50.1100:FF:000005">
    <property type="entry name" value="Threonine dehydratase catabolic"/>
    <property type="match status" value="1"/>
</dbReference>
<gene>
    <name evidence="11" type="ORF">BXY53_1471</name>
</gene>
<dbReference type="Proteomes" id="UP000266273">
    <property type="component" value="Unassembled WGS sequence"/>
</dbReference>
<dbReference type="GO" id="GO:0000287">
    <property type="term" value="F:magnesium ion binding"/>
    <property type="evidence" value="ECO:0007669"/>
    <property type="project" value="TreeGrafter"/>
</dbReference>
<reference evidence="11 12" key="1">
    <citation type="submission" date="2018-08" db="EMBL/GenBank/DDBJ databases">
        <title>Genomic Encyclopedia of Archaeal and Bacterial Type Strains, Phase II (KMG-II): from individual species to whole genera.</title>
        <authorList>
            <person name="Goeker M."/>
        </authorList>
    </citation>
    <scope>NUCLEOTIDE SEQUENCE [LARGE SCALE GENOMIC DNA]</scope>
    <source>
        <strain evidence="11 12">DSM 5002</strain>
    </source>
</reference>
<dbReference type="GO" id="GO:0030170">
    <property type="term" value="F:pyridoxal phosphate binding"/>
    <property type="evidence" value="ECO:0007669"/>
    <property type="project" value="InterPro"/>
</dbReference>
<evidence type="ECO:0000259" key="10">
    <source>
        <dbReference type="Pfam" id="PF00291"/>
    </source>
</evidence>
<proteinExistence type="inferred from homology"/>
<dbReference type="Pfam" id="PF00291">
    <property type="entry name" value="PALP"/>
    <property type="match status" value="1"/>
</dbReference>
<comment type="caution">
    <text evidence="11">The sequence shown here is derived from an EMBL/GenBank/DDBJ whole genome shotgun (WGS) entry which is preliminary data.</text>
</comment>
<dbReference type="InterPro" id="IPR036052">
    <property type="entry name" value="TrpB-like_PALP_sf"/>
</dbReference>
<evidence type="ECO:0000313" key="12">
    <source>
        <dbReference type="Proteomes" id="UP000266273"/>
    </source>
</evidence>
<evidence type="ECO:0000256" key="9">
    <source>
        <dbReference type="SAM" id="MobiDB-lite"/>
    </source>
</evidence>
<evidence type="ECO:0000256" key="6">
    <source>
        <dbReference type="ARBA" id="ARBA00022842"/>
    </source>
</evidence>
<keyword evidence="6" id="KW-0460">Magnesium</keyword>
<protein>
    <submittedName>
        <fullName evidence="11">Threonine dehydratase</fullName>
    </submittedName>
</protein>
<comment type="cofactor">
    <cofactor evidence="4">
        <name>Mg(2+)</name>
        <dbReference type="ChEBI" id="CHEBI:18420"/>
    </cofactor>
</comment>
<comment type="cofactor">
    <cofactor evidence="1">
        <name>Ca(2+)</name>
        <dbReference type="ChEBI" id="CHEBI:29108"/>
    </cofactor>
</comment>
<dbReference type="SUPFAM" id="SSF53686">
    <property type="entry name" value="Tryptophan synthase beta subunit-like PLP-dependent enzymes"/>
    <property type="match status" value="1"/>
</dbReference>
<feature type="region of interest" description="Disordered" evidence="9">
    <location>
        <begin position="1"/>
        <end position="23"/>
    </location>
</feature>
<dbReference type="InterPro" id="IPR001926">
    <property type="entry name" value="TrpB-like_PALP"/>
</dbReference>
<comment type="cofactor">
    <cofactor evidence="3">
        <name>Mn(2+)</name>
        <dbReference type="ChEBI" id="CHEBI:29035"/>
    </cofactor>
</comment>
<dbReference type="PANTHER" id="PTHR43050">
    <property type="entry name" value="SERINE / THREONINE RACEMASE FAMILY MEMBER"/>
    <property type="match status" value="1"/>
</dbReference>
<evidence type="ECO:0000256" key="4">
    <source>
        <dbReference type="ARBA" id="ARBA00001946"/>
    </source>
</evidence>
<dbReference type="GO" id="GO:0030378">
    <property type="term" value="F:serine racemase activity"/>
    <property type="evidence" value="ECO:0007669"/>
    <property type="project" value="TreeGrafter"/>
</dbReference>
<dbReference type="GO" id="GO:0005524">
    <property type="term" value="F:ATP binding"/>
    <property type="evidence" value="ECO:0007669"/>
    <property type="project" value="TreeGrafter"/>
</dbReference>
<organism evidence="11 12">
    <name type="scientific">Dichotomicrobium thermohalophilum</name>
    <dbReference type="NCBI Taxonomy" id="933063"/>
    <lineage>
        <taxon>Bacteria</taxon>
        <taxon>Pseudomonadati</taxon>
        <taxon>Pseudomonadota</taxon>
        <taxon>Alphaproteobacteria</taxon>
        <taxon>Hyphomicrobiales</taxon>
        <taxon>Hyphomicrobiaceae</taxon>
        <taxon>Dichotomicrobium</taxon>
    </lineage>
</organism>
<evidence type="ECO:0000256" key="3">
    <source>
        <dbReference type="ARBA" id="ARBA00001936"/>
    </source>
</evidence>
<evidence type="ECO:0000256" key="8">
    <source>
        <dbReference type="ARBA" id="ARBA00023239"/>
    </source>
</evidence>
<dbReference type="PROSITE" id="PS00165">
    <property type="entry name" value="DEHYDRATASE_SER_THR"/>
    <property type="match status" value="1"/>
</dbReference>
<evidence type="ECO:0000256" key="1">
    <source>
        <dbReference type="ARBA" id="ARBA00001913"/>
    </source>
</evidence>
<dbReference type="PANTHER" id="PTHR43050:SF1">
    <property type="entry name" value="SERINE RACEMASE"/>
    <property type="match status" value="1"/>
</dbReference>